<evidence type="ECO:0000313" key="2">
    <source>
        <dbReference type="EMBL" id="KIK56573.1"/>
    </source>
</evidence>
<organism evidence="2 3">
    <name type="scientific">Collybiopsis luxurians FD-317 M1</name>
    <dbReference type="NCBI Taxonomy" id="944289"/>
    <lineage>
        <taxon>Eukaryota</taxon>
        <taxon>Fungi</taxon>
        <taxon>Dikarya</taxon>
        <taxon>Basidiomycota</taxon>
        <taxon>Agaricomycotina</taxon>
        <taxon>Agaricomycetes</taxon>
        <taxon>Agaricomycetidae</taxon>
        <taxon>Agaricales</taxon>
        <taxon>Marasmiineae</taxon>
        <taxon>Omphalotaceae</taxon>
        <taxon>Collybiopsis</taxon>
        <taxon>Collybiopsis luxurians</taxon>
    </lineage>
</organism>
<gene>
    <name evidence="2" type="ORF">GYMLUDRAFT_174043</name>
</gene>
<keyword evidence="3" id="KW-1185">Reference proteome</keyword>
<feature type="domain" description="F-box" evidence="1">
    <location>
        <begin position="92"/>
        <end position="146"/>
    </location>
</feature>
<dbReference type="InterPro" id="IPR001810">
    <property type="entry name" value="F-box_dom"/>
</dbReference>
<dbReference type="Pfam" id="PF12937">
    <property type="entry name" value="F-box-like"/>
    <property type="match status" value="1"/>
</dbReference>
<protein>
    <recommendedName>
        <fullName evidence="1">F-box domain-containing protein</fullName>
    </recommendedName>
</protein>
<proteinExistence type="predicted"/>
<dbReference type="EMBL" id="KN834796">
    <property type="protein sequence ID" value="KIK56573.1"/>
    <property type="molecule type" value="Genomic_DNA"/>
</dbReference>
<accession>A0A0D0CMV7</accession>
<feature type="non-terminal residue" evidence="2">
    <location>
        <position position="146"/>
    </location>
</feature>
<dbReference type="HOGENOM" id="CLU_018544_3_2_1"/>
<evidence type="ECO:0000313" key="3">
    <source>
        <dbReference type="Proteomes" id="UP000053593"/>
    </source>
</evidence>
<dbReference type="Proteomes" id="UP000053593">
    <property type="component" value="Unassembled WGS sequence"/>
</dbReference>
<sequence length="146" mass="17008">MLQFSNQRKRTSWTNVNPFQISFINSQLRTGFIPNFHKKERVLALAEGLEVEVSGFYHEILETKRVLAELEHSHQLLTNLLGRTQSIVSPIRKLPVEILQEIFEHYMSQWEYSLTIGSLSKHNSILPITQVCSHWRETAHSIPGLW</sequence>
<reference evidence="2 3" key="1">
    <citation type="submission" date="2014-04" db="EMBL/GenBank/DDBJ databases">
        <title>Evolutionary Origins and Diversification of the Mycorrhizal Mutualists.</title>
        <authorList>
            <consortium name="DOE Joint Genome Institute"/>
            <consortium name="Mycorrhizal Genomics Consortium"/>
            <person name="Kohler A."/>
            <person name="Kuo A."/>
            <person name="Nagy L.G."/>
            <person name="Floudas D."/>
            <person name="Copeland A."/>
            <person name="Barry K.W."/>
            <person name="Cichocki N."/>
            <person name="Veneault-Fourrey C."/>
            <person name="LaButti K."/>
            <person name="Lindquist E.A."/>
            <person name="Lipzen A."/>
            <person name="Lundell T."/>
            <person name="Morin E."/>
            <person name="Murat C."/>
            <person name="Riley R."/>
            <person name="Ohm R."/>
            <person name="Sun H."/>
            <person name="Tunlid A."/>
            <person name="Henrissat B."/>
            <person name="Grigoriev I.V."/>
            <person name="Hibbett D.S."/>
            <person name="Martin F."/>
        </authorList>
    </citation>
    <scope>NUCLEOTIDE SEQUENCE [LARGE SCALE GENOMIC DNA]</scope>
    <source>
        <strain evidence="2 3">FD-317 M1</strain>
    </source>
</reference>
<dbReference type="Gene3D" id="1.20.1280.50">
    <property type="match status" value="1"/>
</dbReference>
<dbReference type="OrthoDB" id="3229088at2759"/>
<dbReference type="AlphaFoldDB" id="A0A0D0CMV7"/>
<name>A0A0D0CMV7_9AGAR</name>
<evidence type="ECO:0000259" key="1">
    <source>
        <dbReference type="Pfam" id="PF12937"/>
    </source>
</evidence>